<dbReference type="Gene3D" id="2.130.10.10">
    <property type="entry name" value="YVTN repeat-like/Quinoprotein amine dehydrogenase"/>
    <property type="match status" value="1"/>
</dbReference>
<name>J9DBF6_EDHAE</name>
<dbReference type="EMBL" id="AFBI03000013">
    <property type="protein sequence ID" value="EJW04829.1"/>
    <property type="molecule type" value="Genomic_DNA"/>
</dbReference>
<dbReference type="PROSITE" id="PS50082">
    <property type="entry name" value="WD_REPEATS_2"/>
    <property type="match status" value="1"/>
</dbReference>
<feature type="compositionally biased region" description="Basic and acidic residues" evidence="4">
    <location>
        <begin position="301"/>
        <end position="318"/>
    </location>
</feature>
<dbReference type="AlphaFoldDB" id="J9DBF6"/>
<dbReference type="InterPro" id="IPR001680">
    <property type="entry name" value="WD40_rpt"/>
</dbReference>
<keyword evidence="6" id="KW-1185">Reference proteome</keyword>
<dbReference type="SMART" id="SM00320">
    <property type="entry name" value="WD40"/>
    <property type="match status" value="3"/>
</dbReference>
<evidence type="ECO:0000313" key="5">
    <source>
        <dbReference type="EMBL" id="EJW04829.1"/>
    </source>
</evidence>
<evidence type="ECO:0000313" key="6">
    <source>
        <dbReference type="Proteomes" id="UP000003163"/>
    </source>
</evidence>
<reference evidence="5 6" key="1">
    <citation type="submission" date="2011-08" db="EMBL/GenBank/DDBJ databases">
        <authorList>
            <person name="Liu Z.J."/>
            <person name="Shi F.L."/>
            <person name="Lu J.Q."/>
            <person name="Li M."/>
            <person name="Wang Z.L."/>
        </authorList>
    </citation>
    <scope>NUCLEOTIDE SEQUENCE [LARGE SCALE GENOMIC DNA]</scope>
    <source>
        <strain evidence="5 6">USNM 41457</strain>
    </source>
</reference>
<feature type="repeat" description="WD" evidence="3">
    <location>
        <begin position="465"/>
        <end position="497"/>
    </location>
</feature>
<dbReference type="STRING" id="1003232.J9DBF6"/>
<keyword evidence="2" id="KW-0677">Repeat</keyword>
<gene>
    <name evidence="5" type="ORF">EDEG_00966</name>
</gene>
<dbReference type="InterPro" id="IPR050349">
    <property type="entry name" value="WD_LIS1/nudF_dynein_reg"/>
</dbReference>
<evidence type="ECO:0000256" key="1">
    <source>
        <dbReference type="ARBA" id="ARBA00022574"/>
    </source>
</evidence>
<sequence length="1078" mass="124536">MVHRKYIELSTQNFLFHDHASVYSVDTDGVYVLTAGGDKDINMWKLSYNDENSQNQGSINVETMGFSEIKSSRAINNFKVLKRNKTADSDFPNEKQEKSSYEVNLKQTTNLVENSNINEASEEKKIENCFSMAVDALNIQNKTQNENFISSILDDISKQDFAKNSQDGNLNQNFVCGDNEIANSQSNMYSCTTNTVIDKTLNENIISSASNGDNIYKSCHENKNLCPINSDSENLINFSMKEQSFGSVFFLNNSKKQDLTENENISENIAKDEEKNKEKINENKESKQKDEANLVENVNSEQKEEEKIGETENLQEKDKEKKYEIEIYEQKKEEKKYENKIYGQKKEEKKYENEIFEQKKEEKKYENKIYGQKEEEKSHETEINQENFDNSKKYEEVFNESRNSQIENEKKIECDEVTEKNKQNNTSFSFKNTEENIKKDDKLLPIFQHTEGTRSSVKLTFVKTFEKHTKSVNCVRYSPCKTMFASCSDGGEVVVWKGDEKILLRNCDDDDAYDLVWGSNSVLFVTFASGNLIMYEINYIENKEVDQECKNNLENSSITEKIQNIDERKNMHIHSDQNNALITDINTEKCNNSSNNYLSEIKKDAQNSSENVLNTINILYEDNISLKNVDDMTKKNESCDLKSNDEEIQEIFDLCSQESTKNGFNLENTAEKKIYNLNKDCIEQSIKKNSKQRSIDTYKNDIISKTSTDINVVVNPTTCKNIYSEKQNPSTFSSEFLTNNESVFSDKENQLSNSLNSLIIGDEELLGNHTQSFRKSFKRIDGSDFLPDQHKLFIKLQRKNNDNILINSSVSAICFYDSDDSKLYNNENDYENSLSLKTSKCESYNQCLKSENINGDEKNDNFENIENIDNFKTVSRKTRESKKRKIVIKAEVTNFRVNILHKIKIHSSIIQGICYNPKYNVLSTMCKDRTCKTFTFENDKLVLIDKIEATPTINYEFVDDKSQLLFRRSEFSACGTFLYLTACTDDKKNYVYVLHYPFRKIDCIARLGPFDTPVTKIVNGTDCIYILCRKSVYVVSNFEIEFSVHNVGFHPLNDGCAIDSLGIFSSYDGFLYTLRFRN</sequence>
<evidence type="ECO:0000256" key="3">
    <source>
        <dbReference type="PROSITE-ProRule" id="PRU00221"/>
    </source>
</evidence>
<organism evidence="5 6">
    <name type="scientific">Edhazardia aedis (strain USNM 41457)</name>
    <name type="common">Microsporidian parasite</name>
    <dbReference type="NCBI Taxonomy" id="1003232"/>
    <lineage>
        <taxon>Eukaryota</taxon>
        <taxon>Fungi</taxon>
        <taxon>Fungi incertae sedis</taxon>
        <taxon>Microsporidia</taxon>
        <taxon>Edhazardia</taxon>
    </lineage>
</organism>
<dbReference type="HOGENOM" id="CLU_286517_0_0_1"/>
<dbReference type="InterPro" id="IPR015943">
    <property type="entry name" value="WD40/YVTN_repeat-like_dom_sf"/>
</dbReference>
<evidence type="ECO:0000256" key="2">
    <source>
        <dbReference type="ARBA" id="ARBA00022737"/>
    </source>
</evidence>
<evidence type="ECO:0000256" key="4">
    <source>
        <dbReference type="SAM" id="MobiDB-lite"/>
    </source>
</evidence>
<feature type="compositionally biased region" description="Basic and acidic residues" evidence="4">
    <location>
        <begin position="269"/>
        <end position="292"/>
    </location>
</feature>
<protein>
    <submittedName>
        <fullName evidence="5">Uncharacterized protein</fullName>
    </submittedName>
</protein>
<dbReference type="Proteomes" id="UP000003163">
    <property type="component" value="Unassembled WGS sequence"/>
</dbReference>
<dbReference type="InParanoid" id="J9DBF6"/>
<keyword evidence="1 3" id="KW-0853">WD repeat</keyword>
<feature type="region of interest" description="Disordered" evidence="4">
    <location>
        <begin position="259"/>
        <end position="318"/>
    </location>
</feature>
<dbReference type="SUPFAM" id="SSF101908">
    <property type="entry name" value="Putative isomerase YbhE"/>
    <property type="match status" value="1"/>
</dbReference>
<dbReference type="OrthoDB" id="71227at2759"/>
<reference evidence="6" key="2">
    <citation type="submission" date="2015-07" db="EMBL/GenBank/DDBJ databases">
        <title>Contrasting host-pathogen interactions and genome evolution in two generalist and specialist microsporidian pathogens of mosquitoes.</title>
        <authorList>
            <consortium name="The Broad Institute Genomics Platform"/>
            <consortium name="The Broad Institute Genome Sequencing Center for Infectious Disease"/>
            <person name="Cuomo C.A."/>
            <person name="Sanscrainte N.D."/>
            <person name="Goldberg J.M."/>
            <person name="Heiman D."/>
            <person name="Young S."/>
            <person name="Zeng Q."/>
            <person name="Becnel J.J."/>
            <person name="Birren B.W."/>
        </authorList>
    </citation>
    <scope>NUCLEOTIDE SEQUENCE [LARGE SCALE GENOMIC DNA]</scope>
    <source>
        <strain evidence="6">USNM 41457</strain>
    </source>
</reference>
<dbReference type="PANTHER" id="PTHR44129">
    <property type="entry name" value="WD REPEAT-CONTAINING PROTEIN POP1"/>
    <property type="match status" value="1"/>
</dbReference>
<dbReference type="VEuPathDB" id="MicrosporidiaDB:EDEG_00966"/>
<accession>J9DBF6</accession>
<proteinExistence type="predicted"/>
<comment type="caution">
    <text evidence="5">The sequence shown here is derived from an EMBL/GenBank/DDBJ whole genome shotgun (WGS) entry which is preliminary data.</text>
</comment>
<dbReference type="Pfam" id="PF00400">
    <property type="entry name" value="WD40"/>
    <property type="match status" value="2"/>
</dbReference>